<dbReference type="CDD" id="cd01300">
    <property type="entry name" value="YtcJ_like"/>
    <property type="match status" value="1"/>
</dbReference>
<dbReference type="Gene3D" id="3.10.310.70">
    <property type="match status" value="1"/>
</dbReference>
<dbReference type="Pfam" id="PF07969">
    <property type="entry name" value="Amidohydro_3"/>
    <property type="match status" value="1"/>
</dbReference>
<dbReference type="SUPFAM" id="SSF51556">
    <property type="entry name" value="Metallo-dependent hydrolases"/>
    <property type="match status" value="1"/>
</dbReference>
<accession>A0A381SPT7</accession>
<proteinExistence type="predicted"/>
<evidence type="ECO:0000259" key="1">
    <source>
        <dbReference type="Pfam" id="PF07969"/>
    </source>
</evidence>
<protein>
    <recommendedName>
        <fullName evidence="1">Amidohydrolase 3 domain-containing protein</fullName>
    </recommendedName>
</protein>
<dbReference type="PROSITE" id="PS51257">
    <property type="entry name" value="PROKAR_LIPOPROTEIN"/>
    <property type="match status" value="1"/>
</dbReference>
<sequence length="567" mass="63246">MINRILSFLLFIGMIFIGCDIQQSADIILIIPSYTMNADQPWAEAVVIKNNKIIFVGNKKEALLFKNSLTRLINNPNGMVLPGFIDSHVHLLWGGIEMSECQLNDLETEEQIFQAIQDYIDLYPDNKWVRGGGWALPIFPNGNPRKEWLDKISPNKPVYLLSADGHSAWVNSKALALAGINEKTNDPPNGIIERDPNSKEPSGVLREDAMKLVYSLFPSYTQDELDKGLHVAIKEASRFGITSILDAGTESYPSKRYVSDTYDGLDSYRKATSEKNISLRVAASLYAHPNSWREDLAQLKKRRFENEFGIMNTVKIFADGVIEGGTAALIEPYLGTKNYGILNWNADTLNKAVAEFEKAGFQIHVHATGDRGIQNSLDAFEYAQTHNGLSDSRHMITHVQLVHPDDIARFGKLNVIASFQALWAYPDKYIKELTLPVLGAIRSNWNYPINSIVSSGGHIAGGSDWTVSSLNPLYAIEVAITRCEPGNKYGDALIPKEAVDLETILHAYTLEGAYSLFKENDIGSLETGKLADIVILDRNLFQIPKNEIHKAVVNLTIFDGKIVYERE</sequence>
<feature type="domain" description="Amidohydrolase 3" evidence="1">
    <location>
        <begin position="77"/>
        <end position="564"/>
    </location>
</feature>
<dbReference type="InterPro" id="IPR032466">
    <property type="entry name" value="Metal_Hydrolase"/>
</dbReference>
<reference evidence="2" key="1">
    <citation type="submission" date="2018-05" db="EMBL/GenBank/DDBJ databases">
        <authorList>
            <person name="Lanie J.A."/>
            <person name="Ng W.-L."/>
            <person name="Kazmierczak K.M."/>
            <person name="Andrzejewski T.M."/>
            <person name="Davidsen T.M."/>
            <person name="Wayne K.J."/>
            <person name="Tettelin H."/>
            <person name="Glass J.I."/>
            <person name="Rusch D."/>
            <person name="Podicherti R."/>
            <person name="Tsui H.-C.T."/>
            <person name="Winkler M.E."/>
        </authorList>
    </citation>
    <scope>NUCLEOTIDE SEQUENCE</scope>
</reference>
<organism evidence="2">
    <name type="scientific">marine metagenome</name>
    <dbReference type="NCBI Taxonomy" id="408172"/>
    <lineage>
        <taxon>unclassified sequences</taxon>
        <taxon>metagenomes</taxon>
        <taxon>ecological metagenomes</taxon>
    </lineage>
</organism>
<dbReference type="InterPro" id="IPR011059">
    <property type="entry name" value="Metal-dep_hydrolase_composite"/>
</dbReference>
<gene>
    <name evidence="2" type="ORF">METZ01_LOCUS56147</name>
</gene>
<dbReference type="Gene3D" id="2.30.40.10">
    <property type="entry name" value="Urease, subunit C, domain 1"/>
    <property type="match status" value="1"/>
</dbReference>
<dbReference type="EMBL" id="UINC01003091">
    <property type="protein sequence ID" value="SVA03293.1"/>
    <property type="molecule type" value="Genomic_DNA"/>
</dbReference>
<dbReference type="SUPFAM" id="SSF51338">
    <property type="entry name" value="Composite domain of metallo-dependent hydrolases"/>
    <property type="match status" value="1"/>
</dbReference>
<dbReference type="AlphaFoldDB" id="A0A381SPT7"/>
<dbReference type="PANTHER" id="PTHR22642:SF2">
    <property type="entry name" value="PROTEIN LONG AFTER FAR-RED 3"/>
    <property type="match status" value="1"/>
</dbReference>
<dbReference type="PANTHER" id="PTHR22642">
    <property type="entry name" value="IMIDAZOLONEPROPIONASE"/>
    <property type="match status" value="1"/>
</dbReference>
<dbReference type="GO" id="GO:0016810">
    <property type="term" value="F:hydrolase activity, acting on carbon-nitrogen (but not peptide) bonds"/>
    <property type="evidence" value="ECO:0007669"/>
    <property type="project" value="InterPro"/>
</dbReference>
<dbReference type="InterPro" id="IPR013108">
    <property type="entry name" value="Amidohydro_3"/>
</dbReference>
<evidence type="ECO:0000313" key="2">
    <source>
        <dbReference type="EMBL" id="SVA03293.1"/>
    </source>
</evidence>
<name>A0A381SPT7_9ZZZZ</name>
<dbReference type="Gene3D" id="3.20.20.140">
    <property type="entry name" value="Metal-dependent hydrolases"/>
    <property type="match status" value="1"/>
</dbReference>
<dbReference type="InterPro" id="IPR033932">
    <property type="entry name" value="YtcJ-like"/>
</dbReference>